<evidence type="ECO:0008006" key="4">
    <source>
        <dbReference type="Google" id="ProtNLM"/>
    </source>
</evidence>
<dbReference type="AlphaFoldDB" id="A0A974NQ64"/>
<dbReference type="EMBL" id="CP068053">
    <property type="protein sequence ID" value="QQT01688.1"/>
    <property type="molecule type" value="Genomic_DNA"/>
</dbReference>
<keyword evidence="3" id="KW-1185">Reference proteome</keyword>
<feature type="signal peptide" evidence="1">
    <location>
        <begin position="1"/>
        <end position="25"/>
    </location>
</feature>
<evidence type="ECO:0000313" key="2">
    <source>
        <dbReference type="EMBL" id="QQT01688.1"/>
    </source>
</evidence>
<feature type="chain" id="PRO_5039227308" description="Small peptidoglycan-associated lipoprotein" evidence="1">
    <location>
        <begin position="26"/>
        <end position="129"/>
    </location>
</feature>
<gene>
    <name evidence="2" type="ORF">I6J18_07460</name>
</gene>
<dbReference type="Proteomes" id="UP000595254">
    <property type="component" value="Chromosome"/>
</dbReference>
<keyword evidence="1" id="KW-0732">Signal</keyword>
<sequence>MKQKTFLYSILAFFSLMLTSCSSLHLDEASILDKYKNKLIFFSNESNYMNEIEYYDALLELDDEYPSDIPDLKTLTAADNNHDFESFHIKKTPAIYITSEKGVIGQISGSSVSKRDIKKTITKALESKH</sequence>
<name>A0A974NQ64_PERPY</name>
<organism evidence="2 3">
    <name type="scientific">Peribacillus psychrosaccharolyticus</name>
    <name type="common">Bacillus psychrosaccharolyticus</name>
    <dbReference type="NCBI Taxonomy" id="1407"/>
    <lineage>
        <taxon>Bacteria</taxon>
        <taxon>Bacillati</taxon>
        <taxon>Bacillota</taxon>
        <taxon>Bacilli</taxon>
        <taxon>Bacillales</taxon>
        <taxon>Bacillaceae</taxon>
        <taxon>Peribacillus</taxon>
    </lineage>
</organism>
<protein>
    <recommendedName>
        <fullName evidence="4">Small peptidoglycan-associated lipoprotein</fullName>
    </recommendedName>
</protein>
<reference evidence="2 3" key="1">
    <citation type="submission" date="2021-01" db="EMBL/GenBank/DDBJ databases">
        <title>FDA dAtabase for Regulatory Grade micrObial Sequences (FDA-ARGOS): Supporting development and validation of Infectious Disease Dx tests.</title>
        <authorList>
            <person name="Nelson B."/>
            <person name="Plummer A."/>
            <person name="Tallon L."/>
            <person name="Sadzewicz L."/>
            <person name="Zhao X."/>
            <person name="Boylan J."/>
            <person name="Ott S."/>
            <person name="Bowen H."/>
            <person name="Vavikolanu K."/>
            <person name="Mehta A."/>
            <person name="Aluvathingal J."/>
            <person name="Nadendla S."/>
            <person name="Myers T."/>
            <person name="Yan Y."/>
            <person name="Sichtig H."/>
        </authorList>
    </citation>
    <scope>NUCLEOTIDE SEQUENCE [LARGE SCALE GENOMIC DNA]</scope>
    <source>
        <strain evidence="2 3">FDAARGOS_1161</strain>
    </source>
</reference>
<dbReference type="PROSITE" id="PS51257">
    <property type="entry name" value="PROKAR_LIPOPROTEIN"/>
    <property type="match status" value="1"/>
</dbReference>
<dbReference type="KEGG" id="ppsr:I6J18_07460"/>
<dbReference type="RefSeq" id="WP_040373483.1">
    <property type="nucleotide sequence ID" value="NZ_CP068053.1"/>
</dbReference>
<evidence type="ECO:0000313" key="3">
    <source>
        <dbReference type="Proteomes" id="UP000595254"/>
    </source>
</evidence>
<evidence type="ECO:0000256" key="1">
    <source>
        <dbReference type="SAM" id="SignalP"/>
    </source>
</evidence>
<accession>A0A974NQ64</accession>
<proteinExistence type="predicted"/>